<accession>A0ABR7TS32</accession>
<dbReference type="Proteomes" id="UP000659124">
    <property type="component" value="Unassembled WGS sequence"/>
</dbReference>
<evidence type="ECO:0000313" key="1">
    <source>
        <dbReference type="EMBL" id="MBC9932276.1"/>
    </source>
</evidence>
<comment type="caution">
    <text evidence="1">The sequence shown here is derived from an EMBL/GenBank/DDBJ whole genome shotgun (WGS) entry which is preliminary data.</text>
</comment>
<protein>
    <recommendedName>
        <fullName evidence="3">Transcriptional regulator</fullName>
    </recommendedName>
</protein>
<dbReference type="EMBL" id="JACVFC010000002">
    <property type="protein sequence ID" value="MBC9932276.1"/>
    <property type="molecule type" value="Genomic_DNA"/>
</dbReference>
<gene>
    <name evidence="1" type="ORF">ICL07_17960</name>
</gene>
<name>A0ABR7TS32_9BACT</name>
<dbReference type="RefSeq" id="WP_188089405.1">
    <property type="nucleotide sequence ID" value="NZ_JACVFC010000002.1"/>
</dbReference>
<proteinExistence type="predicted"/>
<evidence type="ECO:0000313" key="2">
    <source>
        <dbReference type="Proteomes" id="UP000659124"/>
    </source>
</evidence>
<sequence length="212" mass="24254">MNINTAFAPFQGQLLTQAILLSILKGYSQPTDKIQTLVQEKVLFPMKEGLYIPGPALKIRRPERFLVANHIFGPSYVSLDVALSYHGLIPERVFEVSSMTTQASCQFDTPVNRYAYYHLPLPYYTYGIKHTELWEDQFALVATPEKALSDKIITTPGIILRSRRMAIEYLTENLRIDEDNLAMLNVAAIQEWLPYSTKKNSLRMVIEAIKRL</sequence>
<reference evidence="1 2" key="1">
    <citation type="submission" date="2020-09" db="EMBL/GenBank/DDBJ databases">
        <title>Genome sequences of type strains of Chitinophaga qingshengii and Chitinophaga varians.</title>
        <authorList>
            <person name="Kittiwongwattana C."/>
        </authorList>
    </citation>
    <scope>NUCLEOTIDE SEQUENCE [LARGE SCALE GENOMIC DNA]</scope>
    <source>
        <strain evidence="1 2">JCM 30026</strain>
    </source>
</reference>
<keyword evidence="2" id="KW-1185">Reference proteome</keyword>
<evidence type="ECO:0008006" key="3">
    <source>
        <dbReference type="Google" id="ProtNLM"/>
    </source>
</evidence>
<organism evidence="1 2">
    <name type="scientific">Chitinophaga qingshengii</name>
    <dbReference type="NCBI Taxonomy" id="1569794"/>
    <lineage>
        <taxon>Bacteria</taxon>
        <taxon>Pseudomonadati</taxon>
        <taxon>Bacteroidota</taxon>
        <taxon>Chitinophagia</taxon>
        <taxon>Chitinophagales</taxon>
        <taxon>Chitinophagaceae</taxon>
        <taxon>Chitinophaga</taxon>
    </lineage>
</organism>